<organism evidence="2">
    <name type="scientific">Pinguiococcus pyrenoidosus</name>
    <dbReference type="NCBI Taxonomy" id="172671"/>
    <lineage>
        <taxon>Eukaryota</taxon>
        <taxon>Sar</taxon>
        <taxon>Stramenopiles</taxon>
        <taxon>Ochrophyta</taxon>
        <taxon>Pinguiophyceae</taxon>
        <taxon>Pinguiochrysidales</taxon>
        <taxon>Pinguiochrysidaceae</taxon>
        <taxon>Pinguiococcus</taxon>
    </lineage>
</organism>
<reference evidence="2" key="1">
    <citation type="submission" date="2021-01" db="EMBL/GenBank/DDBJ databases">
        <authorList>
            <person name="Corre E."/>
            <person name="Pelletier E."/>
            <person name="Niang G."/>
            <person name="Scheremetjew M."/>
            <person name="Finn R."/>
            <person name="Kale V."/>
            <person name="Holt S."/>
            <person name="Cochrane G."/>
            <person name="Meng A."/>
            <person name="Brown T."/>
            <person name="Cohen L."/>
        </authorList>
    </citation>
    <scope>NUCLEOTIDE SEQUENCE</scope>
    <source>
        <strain evidence="2">CCMP2078</strain>
    </source>
</reference>
<name>A0A7R9U8N5_9STRA</name>
<evidence type="ECO:0000313" key="2">
    <source>
        <dbReference type="EMBL" id="CAD8258414.1"/>
    </source>
</evidence>
<accession>A0A7R9U8N5</accession>
<gene>
    <name evidence="2" type="ORF">PPYR1160_LOCUS7915</name>
</gene>
<sequence length="271" mass="29353">MCADAGSGHKTRRRERGRGRARAAPRAAPQAAPAPQTSAAQSRPALGLRREAAPLQERAKSRAKSKKMASSKRGKRMVARHGFALEEPGPEPLGKWIARSRAGIYEPTWTSGSYCTLVGSWNFEDRLKEVLQNIALLQTHLTVTRSPGDREPMGVLDSISAKSGKLKAVALSVPNVVLGKRRFEQDTQIHDEEQRRLVAKRLFVQLSSLLRALLLSFVSCSAVKAGELQISDALKFDVASHSIVPSALKECDDETVLAAGRALLAMLGSVA</sequence>
<evidence type="ECO:0000256" key="1">
    <source>
        <dbReference type="SAM" id="MobiDB-lite"/>
    </source>
</evidence>
<feature type="compositionally biased region" description="Basic residues" evidence="1">
    <location>
        <begin position="9"/>
        <end position="23"/>
    </location>
</feature>
<proteinExistence type="predicted"/>
<dbReference type="AlphaFoldDB" id="A0A7R9U8N5"/>
<dbReference type="EMBL" id="HBEA01010322">
    <property type="protein sequence ID" value="CAD8258414.1"/>
    <property type="molecule type" value="Transcribed_RNA"/>
</dbReference>
<feature type="compositionally biased region" description="Low complexity" evidence="1">
    <location>
        <begin position="24"/>
        <end position="45"/>
    </location>
</feature>
<protein>
    <submittedName>
        <fullName evidence="2">Uncharacterized protein</fullName>
    </submittedName>
</protein>
<feature type="region of interest" description="Disordered" evidence="1">
    <location>
        <begin position="1"/>
        <end position="92"/>
    </location>
</feature>
<feature type="compositionally biased region" description="Basic and acidic residues" evidence="1">
    <location>
        <begin position="48"/>
        <end position="60"/>
    </location>
</feature>
<feature type="compositionally biased region" description="Basic residues" evidence="1">
    <location>
        <begin position="61"/>
        <end position="79"/>
    </location>
</feature>